<feature type="compositionally biased region" description="Basic and acidic residues" evidence="1">
    <location>
        <begin position="157"/>
        <end position="168"/>
    </location>
</feature>
<name>A0A1Q3BG39_CEPFO</name>
<feature type="compositionally biased region" description="Basic and acidic residues" evidence="1">
    <location>
        <begin position="206"/>
        <end position="223"/>
    </location>
</feature>
<dbReference type="EMBL" id="BDDD01000507">
    <property type="protein sequence ID" value="GAV66895.1"/>
    <property type="molecule type" value="Genomic_DNA"/>
</dbReference>
<dbReference type="PANTHER" id="PTHR34120:SF2">
    <property type="entry name" value="OS01G0860900 PROTEIN"/>
    <property type="match status" value="1"/>
</dbReference>
<evidence type="ECO:0000256" key="1">
    <source>
        <dbReference type="SAM" id="MobiDB-lite"/>
    </source>
</evidence>
<protein>
    <submittedName>
        <fullName evidence="2">Uncharacterized protein</fullName>
    </submittedName>
</protein>
<dbReference type="PANTHER" id="PTHR34120">
    <property type="entry name" value="EXPRESSED PROTEIN"/>
    <property type="match status" value="1"/>
</dbReference>
<reference evidence="3" key="1">
    <citation type="submission" date="2016-04" db="EMBL/GenBank/DDBJ databases">
        <title>Cephalotus genome sequencing.</title>
        <authorList>
            <person name="Fukushima K."/>
            <person name="Hasebe M."/>
            <person name="Fang X."/>
        </authorList>
    </citation>
    <scope>NUCLEOTIDE SEQUENCE [LARGE SCALE GENOMIC DNA]</scope>
    <source>
        <strain evidence="3">cv. St1</strain>
    </source>
</reference>
<accession>A0A1Q3BG39</accession>
<evidence type="ECO:0000313" key="3">
    <source>
        <dbReference type="Proteomes" id="UP000187406"/>
    </source>
</evidence>
<dbReference type="FunCoup" id="A0A1Q3BG39">
    <property type="interactions" value="618"/>
</dbReference>
<dbReference type="STRING" id="3775.A0A1Q3BG39"/>
<comment type="caution">
    <text evidence="2">The sequence shown here is derived from an EMBL/GenBank/DDBJ whole genome shotgun (WGS) entry which is preliminary data.</text>
</comment>
<feature type="region of interest" description="Disordered" evidence="1">
    <location>
        <begin position="57"/>
        <end position="79"/>
    </location>
</feature>
<keyword evidence="3" id="KW-1185">Reference proteome</keyword>
<gene>
    <name evidence="2" type="ORF">CFOL_v3_10405</name>
</gene>
<feature type="region of interest" description="Disordered" evidence="1">
    <location>
        <begin position="187"/>
        <end position="250"/>
    </location>
</feature>
<sequence>MPQVDLVSACAGGDNNKIGCETDGHHEEDFPPESFWLSKDAEFDWFDRNAFYERTESHKGVNNNPSTNLNPNPTSTSQRFVKSKPSIIGLPKPQKNTCFIDVKNRKPGTIRLFPKRTGSINKSTASGVEPSSPKVSCMGRVRSKRDRKKRSVNRQKKPVEPERVMEKPQRRRRTRLLDGFRSIFRSKNPKMERESGGLSVNNNSHDIMDRLPARKKSVDRETESEPVGLGGMKRFTSGRRSDTWGVGELE</sequence>
<organism evidence="2 3">
    <name type="scientific">Cephalotus follicularis</name>
    <name type="common">Albany pitcher plant</name>
    <dbReference type="NCBI Taxonomy" id="3775"/>
    <lineage>
        <taxon>Eukaryota</taxon>
        <taxon>Viridiplantae</taxon>
        <taxon>Streptophyta</taxon>
        <taxon>Embryophyta</taxon>
        <taxon>Tracheophyta</taxon>
        <taxon>Spermatophyta</taxon>
        <taxon>Magnoliopsida</taxon>
        <taxon>eudicotyledons</taxon>
        <taxon>Gunneridae</taxon>
        <taxon>Pentapetalae</taxon>
        <taxon>rosids</taxon>
        <taxon>fabids</taxon>
        <taxon>Oxalidales</taxon>
        <taxon>Cephalotaceae</taxon>
        <taxon>Cephalotus</taxon>
    </lineage>
</organism>
<proteinExistence type="predicted"/>
<feature type="compositionally biased region" description="Low complexity" evidence="1">
    <location>
        <begin position="62"/>
        <end position="77"/>
    </location>
</feature>
<dbReference type="AlphaFoldDB" id="A0A1Q3BG39"/>
<dbReference type="OrthoDB" id="696504at2759"/>
<feature type="compositionally biased region" description="Basic residues" evidence="1">
    <location>
        <begin position="141"/>
        <end position="156"/>
    </location>
</feature>
<dbReference type="Proteomes" id="UP000187406">
    <property type="component" value="Unassembled WGS sequence"/>
</dbReference>
<evidence type="ECO:0000313" key="2">
    <source>
        <dbReference type="EMBL" id="GAV66895.1"/>
    </source>
</evidence>
<dbReference type="InParanoid" id="A0A1Q3BG39"/>
<feature type="region of interest" description="Disordered" evidence="1">
    <location>
        <begin position="113"/>
        <end position="171"/>
    </location>
</feature>